<evidence type="ECO:0000313" key="3">
    <source>
        <dbReference type="Proteomes" id="UP000184440"/>
    </source>
</evidence>
<gene>
    <name evidence="2" type="ORF">SAMN05443668_13531</name>
</gene>
<dbReference type="RefSeq" id="WP_073266723.1">
    <property type="nucleotide sequence ID" value="NZ_FRCS01000035.1"/>
</dbReference>
<dbReference type="Proteomes" id="UP000184440">
    <property type="component" value="Unassembled WGS sequence"/>
</dbReference>
<feature type="region of interest" description="Disordered" evidence="1">
    <location>
        <begin position="1"/>
        <end position="21"/>
    </location>
</feature>
<organism evidence="2 3">
    <name type="scientific">Cryptosporangium aurantiacum</name>
    <dbReference type="NCBI Taxonomy" id="134849"/>
    <lineage>
        <taxon>Bacteria</taxon>
        <taxon>Bacillati</taxon>
        <taxon>Actinomycetota</taxon>
        <taxon>Actinomycetes</taxon>
        <taxon>Cryptosporangiales</taxon>
        <taxon>Cryptosporangiaceae</taxon>
        <taxon>Cryptosporangium</taxon>
    </lineage>
</organism>
<name>A0A1M7RPS5_9ACTN</name>
<dbReference type="STRING" id="134849.SAMN05443668_13531"/>
<proteinExistence type="predicted"/>
<evidence type="ECO:0008006" key="4">
    <source>
        <dbReference type="Google" id="ProtNLM"/>
    </source>
</evidence>
<protein>
    <recommendedName>
        <fullName evidence="4">Cupin domain-containing protein</fullName>
    </recommendedName>
</protein>
<dbReference type="InterPro" id="IPR011051">
    <property type="entry name" value="RmlC_Cupin_sf"/>
</dbReference>
<keyword evidence="3" id="KW-1185">Reference proteome</keyword>
<dbReference type="AlphaFoldDB" id="A0A1M7RPS5"/>
<dbReference type="OrthoDB" id="1119958at2"/>
<evidence type="ECO:0000256" key="1">
    <source>
        <dbReference type="SAM" id="MobiDB-lite"/>
    </source>
</evidence>
<accession>A0A1M7RPS5</accession>
<dbReference type="SUPFAM" id="SSF51182">
    <property type="entry name" value="RmlC-like cupins"/>
    <property type="match status" value="1"/>
</dbReference>
<sequence>MPVSKPSELPKGGGGRWPASGSGFRSAHWGDMEVGYTTTEPVDCTPGYQGLPGGVCPCPHYGYVFKGRLRAIYPGTDLPDEVAATGDVYFFPAGHSLIYEEPSEVLEINPAAALQQVMAHFESLAGTGRLAVDGG</sequence>
<reference evidence="2 3" key="1">
    <citation type="submission" date="2016-11" db="EMBL/GenBank/DDBJ databases">
        <authorList>
            <person name="Jaros S."/>
            <person name="Januszkiewicz K."/>
            <person name="Wedrychowicz H."/>
        </authorList>
    </citation>
    <scope>NUCLEOTIDE SEQUENCE [LARGE SCALE GENOMIC DNA]</scope>
    <source>
        <strain evidence="2 3">DSM 46144</strain>
    </source>
</reference>
<evidence type="ECO:0000313" key="2">
    <source>
        <dbReference type="EMBL" id="SHN48180.1"/>
    </source>
</evidence>
<dbReference type="EMBL" id="FRCS01000035">
    <property type="protein sequence ID" value="SHN48180.1"/>
    <property type="molecule type" value="Genomic_DNA"/>
</dbReference>